<comment type="caution">
    <text evidence="3">The sequence shown here is derived from an EMBL/GenBank/DDBJ whole genome shotgun (WGS) entry which is preliminary data.</text>
</comment>
<organism evidence="3 4">
    <name type="scientific">Fusobacterium animalis F0419</name>
    <dbReference type="NCBI Taxonomy" id="999414"/>
    <lineage>
        <taxon>Bacteria</taxon>
        <taxon>Fusobacteriati</taxon>
        <taxon>Fusobacteriota</taxon>
        <taxon>Fusobacteriia</taxon>
        <taxon>Fusobacteriales</taxon>
        <taxon>Fusobacteriaceae</taxon>
        <taxon>Fusobacterium</taxon>
    </lineage>
</organism>
<evidence type="ECO:0000313" key="3">
    <source>
        <dbReference type="EMBL" id="EHO78153.1"/>
    </source>
</evidence>
<feature type="coiled-coil region" evidence="1">
    <location>
        <begin position="202"/>
        <end position="239"/>
    </location>
</feature>
<feature type="chain" id="PRO_5003551293" evidence="2">
    <location>
        <begin position="21"/>
        <end position="257"/>
    </location>
</feature>
<feature type="coiled-coil region" evidence="1">
    <location>
        <begin position="132"/>
        <end position="170"/>
    </location>
</feature>
<feature type="signal peptide" evidence="2">
    <location>
        <begin position="1"/>
        <end position="20"/>
    </location>
</feature>
<gene>
    <name evidence="3" type="ORF">HMPREF9942_01052</name>
</gene>
<sequence length="257" mass="28883">MNKKLVIVILGLFISSSSFSGIFKGKGQSGPLEVIEIGPNVKANIVSKIEQTRNTLESIQQTKNQILQLKNDALNLNKWADSLLQETLGISQSDIQNIKEIQKLSGSLYNDVKNFEKNWKKEFGMDFEKMDIKQLGNAQNKLSNRIDEIKKNIIKEGNDLTNKAADLEKNVTLLNSRNRQVTGNLQAAQLGNEIMTSILSSINSLNATLVNQEAKRKDLEMKEAEIQKAKNEIAKKRYLIETQRVIPNAETDVITIE</sequence>
<dbReference type="HOGENOM" id="CLU_1101627_0_0_0"/>
<dbReference type="PATRIC" id="fig|999414.3.peg.1049"/>
<dbReference type="AlphaFoldDB" id="H1HF01"/>
<evidence type="ECO:0000256" key="1">
    <source>
        <dbReference type="SAM" id="Coils"/>
    </source>
</evidence>
<proteinExistence type="predicted"/>
<evidence type="ECO:0000313" key="4">
    <source>
        <dbReference type="Proteomes" id="UP000004565"/>
    </source>
</evidence>
<dbReference type="RefSeq" id="WP_005909780.1">
    <property type="nucleotide sequence ID" value="NZ_AKCE01000001.1"/>
</dbReference>
<dbReference type="EMBL" id="AGEH01000011">
    <property type="protein sequence ID" value="EHO78153.1"/>
    <property type="molecule type" value="Genomic_DNA"/>
</dbReference>
<accession>H1HF01</accession>
<evidence type="ECO:0000256" key="2">
    <source>
        <dbReference type="SAM" id="SignalP"/>
    </source>
</evidence>
<reference evidence="3 4" key="1">
    <citation type="submission" date="2011-12" db="EMBL/GenBank/DDBJ databases">
        <title>The Genome Sequence of Fusobacterium nucleatum subsp. animalis OT 420.</title>
        <authorList>
            <consortium name="The Broad Institute Genome Sequencing Platform"/>
            <person name="Earl A."/>
            <person name="Ward D."/>
            <person name="Feldgarden M."/>
            <person name="Gevers D."/>
            <person name="Izard J."/>
            <person name="Blanton J.M."/>
            <person name="Mathney J."/>
            <person name="Tanner A.C."/>
            <person name="Dewhirst F.E."/>
            <person name="Young S.K."/>
            <person name="Zeng Q."/>
            <person name="Gargeya S."/>
            <person name="Fitzgerald M."/>
            <person name="Haas B."/>
            <person name="Abouelleil A."/>
            <person name="Alvarado L."/>
            <person name="Arachchi H.M."/>
            <person name="Berlin A."/>
            <person name="Chapman S.B."/>
            <person name="Gearin G."/>
            <person name="Goldberg J."/>
            <person name="Griggs A."/>
            <person name="Gujja S."/>
            <person name="Hansen M."/>
            <person name="Heiman D."/>
            <person name="Howarth C."/>
            <person name="Larimer J."/>
            <person name="Lui A."/>
            <person name="MacDonald P.J.P."/>
            <person name="McCowen C."/>
            <person name="Montmayeur A."/>
            <person name="Murphy C."/>
            <person name="Neiman D."/>
            <person name="Pearson M."/>
            <person name="Priest M."/>
            <person name="Roberts A."/>
            <person name="Saif S."/>
            <person name="Shea T."/>
            <person name="Sisk P."/>
            <person name="Stolte C."/>
            <person name="Sykes S."/>
            <person name="Wortman J."/>
            <person name="Nusbaum C."/>
            <person name="Birren B."/>
        </authorList>
    </citation>
    <scope>NUCLEOTIDE SEQUENCE [LARGE SCALE GENOMIC DNA]</scope>
    <source>
        <strain evidence="4">F0419</strain>
    </source>
</reference>
<keyword evidence="2" id="KW-0732">Signal</keyword>
<name>H1HF01_9FUSO</name>
<keyword evidence="1" id="KW-0175">Coiled coil</keyword>
<protein>
    <submittedName>
        <fullName evidence="3">P-type conjugative transfer protein TrbJ</fullName>
    </submittedName>
</protein>
<dbReference type="Proteomes" id="UP000004565">
    <property type="component" value="Unassembled WGS sequence"/>
</dbReference>